<reference evidence="2 3" key="1">
    <citation type="submission" date="2019-07" db="EMBL/GenBank/DDBJ databases">
        <title>De Novo Assembly of kiwifruit Actinidia rufa.</title>
        <authorList>
            <person name="Sugita-Konishi S."/>
            <person name="Sato K."/>
            <person name="Mori E."/>
            <person name="Abe Y."/>
            <person name="Kisaki G."/>
            <person name="Hamano K."/>
            <person name="Suezawa K."/>
            <person name="Otani M."/>
            <person name="Fukuda T."/>
            <person name="Manabe T."/>
            <person name="Gomi K."/>
            <person name="Tabuchi M."/>
            <person name="Akimitsu K."/>
            <person name="Kataoka I."/>
        </authorList>
    </citation>
    <scope>NUCLEOTIDE SEQUENCE [LARGE SCALE GENOMIC DNA]</scope>
    <source>
        <strain evidence="3">cv. Fuchu</strain>
    </source>
</reference>
<keyword evidence="3" id="KW-1185">Reference proteome</keyword>
<dbReference type="PANTHER" id="PTHR47990">
    <property type="entry name" value="2-OXOGLUTARATE (2OG) AND FE(II)-DEPENDENT OXYGENASE SUPERFAMILY PROTEIN-RELATED"/>
    <property type="match status" value="1"/>
</dbReference>
<gene>
    <name evidence="2" type="ORF">Acr_13g0004970</name>
</gene>
<dbReference type="InterPro" id="IPR050231">
    <property type="entry name" value="Iron_ascorbate_oxido_reductase"/>
</dbReference>
<dbReference type="InterPro" id="IPR044861">
    <property type="entry name" value="IPNS-like_FE2OG_OXY"/>
</dbReference>
<proteinExistence type="predicted"/>
<dbReference type="Pfam" id="PF03171">
    <property type="entry name" value="2OG-FeII_Oxy"/>
    <property type="match status" value="1"/>
</dbReference>
<evidence type="ECO:0000259" key="1">
    <source>
        <dbReference type="Pfam" id="PF03171"/>
    </source>
</evidence>
<dbReference type="InterPro" id="IPR027443">
    <property type="entry name" value="IPNS-like_sf"/>
</dbReference>
<name>A0A7J0FL11_9ERIC</name>
<dbReference type="Proteomes" id="UP000585474">
    <property type="component" value="Unassembled WGS sequence"/>
</dbReference>
<dbReference type="EMBL" id="BJWL01000013">
    <property type="protein sequence ID" value="GFY99096.1"/>
    <property type="molecule type" value="Genomic_DNA"/>
</dbReference>
<dbReference type="Gene3D" id="2.60.120.330">
    <property type="entry name" value="B-lactam Antibiotic, Isopenicillin N Synthase, Chain"/>
    <property type="match status" value="1"/>
</dbReference>
<organism evidence="2 3">
    <name type="scientific">Actinidia rufa</name>
    <dbReference type="NCBI Taxonomy" id="165716"/>
    <lineage>
        <taxon>Eukaryota</taxon>
        <taxon>Viridiplantae</taxon>
        <taxon>Streptophyta</taxon>
        <taxon>Embryophyta</taxon>
        <taxon>Tracheophyta</taxon>
        <taxon>Spermatophyta</taxon>
        <taxon>Magnoliopsida</taxon>
        <taxon>eudicotyledons</taxon>
        <taxon>Gunneridae</taxon>
        <taxon>Pentapetalae</taxon>
        <taxon>asterids</taxon>
        <taxon>Ericales</taxon>
        <taxon>Actinidiaceae</taxon>
        <taxon>Actinidia</taxon>
    </lineage>
</organism>
<dbReference type="SUPFAM" id="SSF51197">
    <property type="entry name" value="Clavaminate synthase-like"/>
    <property type="match status" value="1"/>
</dbReference>
<comment type="caution">
    <text evidence="2">The sequence shown here is derived from an EMBL/GenBank/DDBJ whole genome shotgun (WGS) entry which is preliminary data.</text>
</comment>
<feature type="domain" description="Isopenicillin N synthase-like Fe(2+) 2OG dioxygenase" evidence="1">
    <location>
        <begin position="99"/>
        <end position="153"/>
    </location>
</feature>
<dbReference type="OrthoDB" id="288590at2759"/>
<sequence>METFPVIDMEKLNGEERVANHGAHQEPVVRTGASLGQHYKLLPMEERLLKEGLPWDKGSKLCDQGQQLPTLSQTRSGPHRCWWHHLALPGITLPSKDHTDGRWVDVPPVSHTIVINLGDQLEEITNGKYKCALHRVLIQRHSNRMSIGSFYSPGSDAVIYQALPLTEEREEAAYPKFVSDNYMKLYPGLKFKGKEPRSEAMEANVDLDPIATA</sequence>
<protein>
    <submittedName>
        <fullName evidence="2">2-oxoglutarate (2OG) and Fe(II)-dependent oxygenase superfamily protein</fullName>
    </submittedName>
</protein>
<evidence type="ECO:0000313" key="3">
    <source>
        <dbReference type="Proteomes" id="UP000585474"/>
    </source>
</evidence>
<evidence type="ECO:0000313" key="2">
    <source>
        <dbReference type="EMBL" id="GFY99096.1"/>
    </source>
</evidence>
<accession>A0A7J0FL11</accession>
<dbReference type="AlphaFoldDB" id="A0A7J0FL11"/>